<feature type="chain" id="PRO_5012385848" description="TonB-dependent receptor" evidence="1">
    <location>
        <begin position="22"/>
        <end position="256"/>
    </location>
</feature>
<name>A0A1L7I2L2_9FLAO</name>
<dbReference type="STRING" id="1229726.GRFL_0699"/>
<keyword evidence="3" id="KW-1185">Reference proteome</keyword>
<proteinExistence type="predicted"/>
<dbReference type="Proteomes" id="UP000186230">
    <property type="component" value="Chromosome"/>
</dbReference>
<gene>
    <name evidence="2" type="ORF">GRFL_0699</name>
</gene>
<reference evidence="2 3" key="1">
    <citation type="submission" date="2016-07" db="EMBL/GenBank/DDBJ databases">
        <title>Multi-omics approach to identify versatile polysaccharide utilization systems of a marine flavobacterium Gramella flava.</title>
        <authorList>
            <person name="Tang K."/>
        </authorList>
    </citation>
    <scope>NUCLEOTIDE SEQUENCE [LARGE SCALE GENOMIC DNA]</scope>
    <source>
        <strain evidence="2 3">JLT2011</strain>
    </source>
</reference>
<feature type="signal peptide" evidence="1">
    <location>
        <begin position="1"/>
        <end position="21"/>
    </location>
</feature>
<evidence type="ECO:0000256" key="1">
    <source>
        <dbReference type="SAM" id="SignalP"/>
    </source>
</evidence>
<dbReference type="RefSeq" id="WP_083643296.1">
    <property type="nucleotide sequence ID" value="NZ_AMRU01000003.1"/>
</dbReference>
<sequence>MNNFRYFFLLLVLSSAIKVSAQDTQVFSGRVVDESNMAVQGINIINLDRGTGTSSQEDGSFELPAQLNDSIYFSAVQYANKTVVFEALMIGGNNEIVLQDRLDELDEVLISDIKLSGHISLDQKNRELSVYEKFGIPFPTPPPPMIDRQLQFMQGAGDPVSAIIYSLNGKRKLMQKAKEKATTKKLVMEAYGLLPLNYYPDELGIEEEEILNFLYYLADFPVFKTLVQSKLLFDLMDFMKEHSGGFLEIRNLPADE</sequence>
<dbReference type="SUPFAM" id="SSF49464">
    <property type="entry name" value="Carboxypeptidase regulatory domain-like"/>
    <property type="match status" value="1"/>
</dbReference>
<dbReference type="EMBL" id="CP016359">
    <property type="protein sequence ID" value="APU67423.1"/>
    <property type="molecule type" value="Genomic_DNA"/>
</dbReference>
<dbReference type="KEGG" id="gfl:GRFL_0699"/>
<organism evidence="2 3">
    <name type="scientific">Christiangramia flava JLT2011</name>
    <dbReference type="NCBI Taxonomy" id="1229726"/>
    <lineage>
        <taxon>Bacteria</taxon>
        <taxon>Pseudomonadati</taxon>
        <taxon>Bacteroidota</taxon>
        <taxon>Flavobacteriia</taxon>
        <taxon>Flavobacteriales</taxon>
        <taxon>Flavobacteriaceae</taxon>
        <taxon>Christiangramia</taxon>
    </lineage>
</organism>
<keyword evidence="1" id="KW-0732">Signal</keyword>
<dbReference type="InterPro" id="IPR008969">
    <property type="entry name" value="CarboxyPept-like_regulatory"/>
</dbReference>
<dbReference type="OrthoDB" id="1427655at2"/>
<evidence type="ECO:0000313" key="3">
    <source>
        <dbReference type="Proteomes" id="UP000186230"/>
    </source>
</evidence>
<evidence type="ECO:0000313" key="2">
    <source>
        <dbReference type="EMBL" id="APU67423.1"/>
    </source>
</evidence>
<protein>
    <recommendedName>
        <fullName evidence="4">TonB-dependent receptor</fullName>
    </recommendedName>
</protein>
<dbReference type="AlphaFoldDB" id="A0A1L7I2L2"/>
<accession>A0A1L7I2L2</accession>
<evidence type="ECO:0008006" key="4">
    <source>
        <dbReference type="Google" id="ProtNLM"/>
    </source>
</evidence>